<keyword evidence="9 12" id="KW-0472">Membrane</keyword>
<keyword evidence="16" id="KW-1185">Reference proteome</keyword>
<dbReference type="PANTHER" id="PTHR30069:SF39">
    <property type="entry name" value="BLL6183 PROTEIN"/>
    <property type="match status" value="1"/>
</dbReference>
<evidence type="ECO:0000256" key="2">
    <source>
        <dbReference type="ARBA" id="ARBA00009810"/>
    </source>
</evidence>
<protein>
    <recommendedName>
        <fullName evidence="14">Secretin/TonB short N-terminal domain-containing protein</fullName>
    </recommendedName>
</protein>
<dbReference type="SMART" id="SM00965">
    <property type="entry name" value="STN"/>
    <property type="match status" value="1"/>
</dbReference>
<feature type="domain" description="Secretin/TonB short N-terminal" evidence="14">
    <location>
        <begin position="74"/>
        <end position="124"/>
    </location>
</feature>
<evidence type="ECO:0000256" key="1">
    <source>
        <dbReference type="ARBA" id="ARBA00004571"/>
    </source>
</evidence>
<dbReference type="Gene3D" id="2.40.170.20">
    <property type="entry name" value="TonB-dependent receptor, beta-barrel domain"/>
    <property type="match status" value="1"/>
</dbReference>
<dbReference type="GO" id="GO:0009279">
    <property type="term" value="C:cell outer membrane"/>
    <property type="evidence" value="ECO:0007669"/>
    <property type="project" value="UniProtKB-SubCell"/>
</dbReference>
<dbReference type="Proteomes" id="UP000826722">
    <property type="component" value="Chromosome"/>
</dbReference>
<evidence type="ECO:0000256" key="8">
    <source>
        <dbReference type="ARBA" id="ARBA00023077"/>
    </source>
</evidence>
<dbReference type="InterPro" id="IPR011662">
    <property type="entry name" value="Secretin/TonB_short_N"/>
</dbReference>
<dbReference type="Pfam" id="PF07715">
    <property type="entry name" value="Plug"/>
    <property type="match status" value="1"/>
</dbReference>
<dbReference type="SUPFAM" id="SSF56935">
    <property type="entry name" value="Porins"/>
    <property type="match status" value="1"/>
</dbReference>
<evidence type="ECO:0000259" key="14">
    <source>
        <dbReference type="SMART" id="SM00965"/>
    </source>
</evidence>
<evidence type="ECO:0000256" key="6">
    <source>
        <dbReference type="ARBA" id="ARBA00022692"/>
    </source>
</evidence>
<comment type="subcellular location">
    <subcellularLocation>
        <location evidence="1 12">Cell outer membrane</location>
        <topology evidence="1 12">Multi-pass membrane protein</topology>
    </subcellularLocation>
</comment>
<organism evidence="15 16">
    <name type="scientific">Methyloradius palustris</name>
    <dbReference type="NCBI Taxonomy" id="2778876"/>
    <lineage>
        <taxon>Bacteria</taxon>
        <taxon>Pseudomonadati</taxon>
        <taxon>Pseudomonadota</taxon>
        <taxon>Betaproteobacteria</taxon>
        <taxon>Nitrosomonadales</taxon>
        <taxon>Methylophilaceae</taxon>
        <taxon>Methyloradius</taxon>
    </lineage>
</organism>
<keyword evidence="11 12" id="KW-0998">Cell outer membrane</keyword>
<dbReference type="GO" id="GO:0015344">
    <property type="term" value="F:siderophore uptake transmembrane transporter activity"/>
    <property type="evidence" value="ECO:0007669"/>
    <property type="project" value="TreeGrafter"/>
</dbReference>
<dbReference type="AlphaFoldDB" id="A0A8D5JL44"/>
<dbReference type="InterPro" id="IPR039426">
    <property type="entry name" value="TonB-dep_rcpt-like"/>
</dbReference>
<dbReference type="GO" id="GO:0044718">
    <property type="term" value="P:siderophore transmembrane transport"/>
    <property type="evidence" value="ECO:0007669"/>
    <property type="project" value="TreeGrafter"/>
</dbReference>
<dbReference type="KEGG" id="mpau:ZMTM_07790"/>
<keyword evidence="4 12" id="KW-1134">Transmembrane beta strand</keyword>
<dbReference type="EMBL" id="AP024110">
    <property type="protein sequence ID" value="BCM24520.1"/>
    <property type="molecule type" value="Genomic_DNA"/>
</dbReference>
<evidence type="ECO:0000313" key="16">
    <source>
        <dbReference type="Proteomes" id="UP000826722"/>
    </source>
</evidence>
<keyword evidence="3 12" id="KW-0813">Transport</keyword>
<proteinExistence type="inferred from homology"/>
<evidence type="ECO:0000256" key="12">
    <source>
        <dbReference type="PROSITE-ProRule" id="PRU01360"/>
    </source>
</evidence>
<reference evidence="15" key="1">
    <citation type="journal article" date="2021" name="Arch. Microbiol.">
        <title>Methyloradius palustris gen. nov., sp. nov., a methanol-oxidizing bacterium isolated from snow.</title>
        <authorList>
            <person name="Miyadera T."/>
            <person name="Kojima H."/>
            <person name="Fukui M."/>
        </authorList>
    </citation>
    <scope>NUCLEOTIDE SEQUENCE</scope>
    <source>
        <strain evidence="15">Zm11</strain>
    </source>
</reference>
<accession>A0A8D5JL44</accession>
<dbReference type="Gene3D" id="3.55.50.30">
    <property type="match status" value="1"/>
</dbReference>
<dbReference type="PROSITE" id="PS52016">
    <property type="entry name" value="TONB_DEPENDENT_REC_3"/>
    <property type="match status" value="1"/>
</dbReference>
<dbReference type="PANTHER" id="PTHR30069">
    <property type="entry name" value="TONB-DEPENDENT OUTER MEMBRANE RECEPTOR"/>
    <property type="match status" value="1"/>
</dbReference>
<keyword evidence="8 13" id="KW-0798">TonB box</keyword>
<keyword evidence="7" id="KW-0408">Iron</keyword>
<keyword evidence="5" id="KW-0406">Ion transport</keyword>
<keyword evidence="6 12" id="KW-0812">Transmembrane</keyword>
<evidence type="ECO:0000313" key="15">
    <source>
        <dbReference type="EMBL" id="BCM24520.1"/>
    </source>
</evidence>
<dbReference type="InterPro" id="IPR012910">
    <property type="entry name" value="Plug_dom"/>
</dbReference>
<evidence type="ECO:0000256" key="9">
    <source>
        <dbReference type="ARBA" id="ARBA00023136"/>
    </source>
</evidence>
<dbReference type="InterPro" id="IPR037066">
    <property type="entry name" value="Plug_dom_sf"/>
</dbReference>
<dbReference type="RefSeq" id="WP_221765043.1">
    <property type="nucleotide sequence ID" value="NZ_AP024110.1"/>
</dbReference>
<dbReference type="Gene3D" id="2.170.130.10">
    <property type="entry name" value="TonB-dependent receptor, plug domain"/>
    <property type="match status" value="1"/>
</dbReference>
<keyword evidence="5" id="KW-0410">Iron transport</keyword>
<dbReference type="Pfam" id="PF00593">
    <property type="entry name" value="TonB_dep_Rec_b-barrel"/>
    <property type="match status" value="1"/>
</dbReference>
<dbReference type="InterPro" id="IPR036942">
    <property type="entry name" value="Beta-barrel_TonB_sf"/>
</dbReference>
<evidence type="ECO:0000256" key="10">
    <source>
        <dbReference type="ARBA" id="ARBA00023170"/>
    </source>
</evidence>
<sequence>MSIRTIEIANSWPLICRTAFAISLIVVSTCIQAAELNTNLPPEKDGNFIAPIRLDIPSQPLDVSLKQFSNATGVDVSFDSDVARNKTAPAIKGSMTRKEALHRLLAGSGLDADIKDGSAVIRPVPDKDALDMKLEAVTVRAKRFYEVGPLPGLGLTLDEIPGNVQSISAKEIKESHSLSITDLMNKKLQSVNINDYQGNPFQMDVTYRGFTAGPQIGTPQGLSVFFDGIRVNEPFGDVVNWDMIPMNALAGVDVFPGSNPIFGLNTLGGAFTLKTKDGFTDEGLDAEILSGSFGRKQLQIESGWNNGTLALFGAGNFFLEDGFRKNSPSKVNQFFGKASYRGDKLDLNLSTLLVKTDLVGNGLLPSEEYARDSSSVFTAPDTTKNKLIQFQLSGAFQVSDTFSVTGQVYRRKSDRHSIGADVYTGFSDSEILQEARRVPAPGEQWTCLLDSHNKYGLPDYYVVTVDNPTGDLSDLFGNNFFLDSLGNNFVGNPALLPQDVNGNPIGYNADLDPVFAKNLLDEFNQDRNKIQAILFQRTARETFIKTQGPVTSYSNGQGSYATGSFETHLISDGYANSVISTSTLDEIYFYSPDGKKNFVYFVSPKNNDTCTATKALDTVANAKDNAFEYIDPRTGHAAFIDGALDTVGIAGPGTGPGVVSYTEPITGKTYYTPTAVFNDNNINQIVNGASIQLNWNLEQHKFMVGGSIDAADSTYTNTSQLGFLDANRNAYLAPDLANPAFAGADVPLANNDFSGTNTTKSIYFSETWTPLDTWHFNTSARYNITQAKSTIATRTEYAALGLNNLISYPDFYAVCPNGDCTGVPTDFHLPNLSDVLDKAETEKFNYYSFNPSIGATWQAKENLNIYTNLAKGARVPSVVELGCAFDRTPYSAVNSTPRSLVEGRECTLPNVLSGDPYLKQIKSVSYDLGMRGSFKSLLGAEDIKWNLGAYQTNLADDIYFIAVPGGNGFFDNIGNTRRQGIEAGLSGRKDRLSFSVNYGLTDATFQSQFREISNDNSSAVDLHDGYGRAINVKKGDRMPGVPLQNLNASINYEITPKWNMGVTAVMHSGSYVRGNENNEHQPGVSRTRQLIVESPPGSGNYIVADVPLPPTTNPGKLPGYATFNLQTSYKFNPEWTATLQVNNLLDKEYFSAGRLGRNPFSPSIYGEIGPDGYNHNSGDWLSTNFIAPAAPRGIWVSLRYEFSPDK</sequence>
<name>A0A8D5JL44_9PROT</name>
<evidence type="ECO:0000256" key="5">
    <source>
        <dbReference type="ARBA" id="ARBA00022496"/>
    </source>
</evidence>
<dbReference type="Pfam" id="PF07660">
    <property type="entry name" value="STN"/>
    <property type="match status" value="1"/>
</dbReference>
<evidence type="ECO:0000256" key="3">
    <source>
        <dbReference type="ARBA" id="ARBA00022448"/>
    </source>
</evidence>
<keyword evidence="10" id="KW-0675">Receptor</keyword>
<evidence type="ECO:0000256" key="4">
    <source>
        <dbReference type="ARBA" id="ARBA00022452"/>
    </source>
</evidence>
<comment type="similarity">
    <text evidence="2 12 13">Belongs to the TonB-dependent receptor family.</text>
</comment>
<evidence type="ECO:0000256" key="13">
    <source>
        <dbReference type="RuleBase" id="RU003357"/>
    </source>
</evidence>
<dbReference type="InterPro" id="IPR000531">
    <property type="entry name" value="Beta-barrel_TonB"/>
</dbReference>
<evidence type="ECO:0000256" key="7">
    <source>
        <dbReference type="ARBA" id="ARBA00023004"/>
    </source>
</evidence>
<evidence type="ECO:0000256" key="11">
    <source>
        <dbReference type="ARBA" id="ARBA00023237"/>
    </source>
</evidence>
<gene>
    <name evidence="15" type="ORF">ZMTM_07790</name>
</gene>